<dbReference type="SUPFAM" id="SSF81901">
    <property type="entry name" value="HCP-like"/>
    <property type="match status" value="1"/>
</dbReference>
<dbReference type="Proteomes" id="UP000288805">
    <property type="component" value="Unassembled WGS sequence"/>
</dbReference>
<sequence length="580" mass="64604">MEPRCLFSKLSTISLSVKQAKQVHALILIHGLSHLEPILARQILISASNYSATVAQYVHSVLHHSKSPDSFSWACAIRFSTQHGQFKEAFALYVQMQRWGLCPTTFALSSALKACARIAYRMGGISIHGQVQKFGFSCGGDGIYVETALVDFYCKLGDMEIARKMFDEMAERNVVSWNSMLAGYLKSGDLVVAQRVFDEIPQKDVISWNSMISGYARAGDMEKASSLFQQMPERNFASWNAMISGHVEFGDIDSARSFFDAMPQKNNVSWMTMISGYSKCGDVDSACELFDQVGGKDLLLFNAMIACYAQNSRPNEALNLFNNMLNPYVNVQPDEMTLASVISACSQLGDLRFGPWIESYMRRLGIEMDGHLATALLDLYAKCGSIDKAYELFHGLRKKDLVAYTAMILGCGINGKAIDAIKLFDEMVDAQIFPNSITFIGLLTAYNHAGLVEEGYRCFTSMKKYNLVPSVDHYGIMVDLFGRAGRLQEALELIKSMPMQPHAGVWGALLLACRLHNNVEFGEIAAQHCFELEPDTTGYRSLLSNIYASGERWDDVKRLRKVTKEKGFSKIPGCSWMESA</sequence>
<name>A0A438ESL4_VITVI</name>
<dbReference type="Gene3D" id="1.25.40.10">
    <property type="entry name" value="Tetratricopeptide repeat domain"/>
    <property type="match status" value="5"/>
</dbReference>
<dbReference type="NCBIfam" id="TIGR00756">
    <property type="entry name" value="PPR"/>
    <property type="match status" value="10"/>
</dbReference>
<gene>
    <name evidence="3" type="primary">PCMP-E6_0</name>
    <name evidence="3" type="ORF">CK203_073319</name>
</gene>
<dbReference type="InterPro" id="IPR046960">
    <property type="entry name" value="PPR_At4g14850-like_plant"/>
</dbReference>
<evidence type="ECO:0000256" key="1">
    <source>
        <dbReference type="ARBA" id="ARBA00022737"/>
    </source>
</evidence>
<protein>
    <submittedName>
        <fullName evidence="3">Pentatricopeptide repeat-containing protein</fullName>
    </submittedName>
</protein>
<evidence type="ECO:0000313" key="4">
    <source>
        <dbReference type="Proteomes" id="UP000288805"/>
    </source>
</evidence>
<dbReference type="PANTHER" id="PTHR47926">
    <property type="entry name" value="PENTATRICOPEPTIDE REPEAT-CONTAINING PROTEIN"/>
    <property type="match status" value="1"/>
</dbReference>
<organism evidence="3 4">
    <name type="scientific">Vitis vinifera</name>
    <name type="common">Grape</name>
    <dbReference type="NCBI Taxonomy" id="29760"/>
    <lineage>
        <taxon>Eukaryota</taxon>
        <taxon>Viridiplantae</taxon>
        <taxon>Streptophyta</taxon>
        <taxon>Embryophyta</taxon>
        <taxon>Tracheophyta</taxon>
        <taxon>Spermatophyta</taxon>
        <taxon>Magnoliopsida</taxon>
        <taxon>eudicotyledons</taxon>
        <taxon>Gunneridae</taxon>
        <taxon>Pentapetalae</taxon>
        <taxon>rosids</taxon>
        <taxon>Vitales</taxon>
        <taxon>Vitaceae</taxon>
        <taxon>Viteae</taxon>
        <taxon>Vitis</taxon>
    </lineage>
</organism>
<reference evidence="3 4" key="1">
    <citation type="journal article" date="2018" name="PLoS Genet.">
        <title>Population sequencing reveals clonal diversity and ancestral inbreeding in the grapevine cultivar Chardonnay.</title>
        <authorList>
            <person name="Roach M.J."/>
            <person name="Johnson D.L."/>
            <person name="Bohlmann J."/>
            <person name="van Vuuren H.J."/>
            <person name="Jones S.J."/>
            <person name="Pretorius I.S."/>
            <person name="Schmidt S.A."/>
            <person name="Borneman A.R."/>
        </authorList>
    </citation>
    <scope>NUCLEOTIDE SEQUENCE [LARGE SCALE GENOMIC DNA]</scope>
    <source>
        <strain evidence="4">cv. Chardonnay</strain>
        <tissue evidence="3">Leaf</tissue>
    </source>
</reference>
<proteinExistence type="predicted"/>
<feature type="repeat" description="PPR" evidence="2">
    <location>
        <begin position="400"/>
        <end position="434"/>
    </location>
</feature>
<feature type="repeat" description="PPR" evidence="2">
    <location>
        <begin position="204"/>
        <end position="238"/>
    </location>
</feature>
<dbReference type="InterPro" id="IPR011990">
    <property type="entry name" value="TPR-like_helical_dom_sf"/>
</dbReference>
<feature type="repeat" description="PPR" evidence="2">
    <location>
        <begin position="173"/>
        <end position="203"/>
    </location>
</feature>
<dbReference type="EMBL" id="QGNW01001194">
    <property type="protein sequence ID" value="RVW50723.1"/>
    <property type="molecule type" value="Genomic_DNA"/>
</dbReference>
<dbReference type="FunFam" id="1.25.40.10:FF:001358">
    <property type="entry name" value="Pentatricopeptide repeat-containing protein isoform A"/>
    <property type="match status" value="1"/>
</dbReference>
<dbReference type="PROSITE" id="PS51375">
    <property type="entry name" value="PPR"/>
    <property type="match status" value="6"/>
</dbReference>
<feature type="repeat" description="PPR" evidence="2">
    <location>
        <begin position="266"/>
        <end position="300"/>
    </location>
</feature>
<dbReference type="FunFam" id="1.25.40.10:FF:002436">
    <property type="entry name" value="Pentatricopeptide repeat-containing protein"/>
    <property type="match status" value="1"/>
</dbReference>
<dbReference type="FunFam" id="1.25.40.10:FF:001097">
    <property type="entry name" value="Pentatricopeptide repeat-containing protein At4g22760"/>
    <property type="match status" value="1"/>
</dbReference>
<dbReference type="InterPro" id="IPR002885">
    <property type="entry name" value="PPR_rpt"/>
</dbReference>
<evidence type="ECO:0000256" key="2">
    <source>
        <dbReference type="PROSITE-ProRule" id="PRU00708"/>
    </source>
</evidence>
<comment type="caution">
    <text evidence="3">The sequence shown here is derived from an EMBL/GenBank/DDBJ whole genome shotgun (WGS) entry which is preliminary data.</text>
</comment>
<accession>A0A438ESL4</accession>
<dbReference type="AlphaFoldDB" id="A0A438ESL4"/>
<feature type="repeat" description="PPR" evidence="2">
    <location>
        <begin position="435"/>
        <end position="469"/>
    </location>
</feature>
<dbReference type="Pfam" id="PF20431">
    <property type="entry name" value="E_motif"/>
    <property type="match status" value="1"/>
</dbReference>
<dbReference type="SMR" id="A0A438ESL4"/>
<evidence type="ECO:0000313" key="3">
    <source>
        <dbReference type="EMBL" id="RVW50723.1"/>
    </source>
</evidence>
<dbReference type="Pfam" id="PF01535">
    <property type="entry name" value="PPR"/>
    <property type="match status" value="7"/>
</dbReference>
<dbReference type="PANTHER" id="PTHR47926:SF545">
    <property type="entry name" value="PENTACOTRIPEPTIDE-REPEAT REGION OF PRORP DOMAIN-CONTAINING PROTEIN"/>
    <property type="match status" value="1"/>
</dbReference>
<keyword evidence="1" id="KW-0677">Repeat</keyword>
<dbReference type="Pfam" id="PF13041">
    <property type="entry name" value="PPR_2"/>
    <property type="match status" value="2"/>
</dbReference>
<dbReference type="OrthoDB" id="185373at2759"/>
<dbReference type="InterPro" id="IPR046848">
    <property type="entry name" value="E_motif"/>
</dbReference>
<dbReference type="GO" id="GO:0003723">
    <property type="term" value="F:RNA binding"/>
    <property type="evidence" value="ECO:0007669"/>
    <property type="project" value="InterPro"/>
</dbReference>
<dbReference type="GO" id="GO:0009451">
    <property type="term" value="P:RNA modification"/>
    <property type="evidence" value="ECO:0007669"/>
    <property type="project" value="InterPro"/>
</dbReference>
<feature type="repeat" description="PPR" evidence="2">
    <location>
        <begin position="69"/>
        <end position="103"/>
    </location>
</feature>